<accession>A0ABS5UGI9</accession>
<evidence type="ECO:0000313" key="1">
    <source>
        <dbReference type="EMBL" id="MBT1137691.1"/>
    </source>
</evidence>
<sequence>MDQKLIREITRLVTDLVRDERKRQFKNEQTWRVKNTRLLLKNYDILKEHSRDIDTDIDRYLKDVFNADDLKLRSVMGYKARTNKMMEYTDLMLQAYKNYAKKRDLPVQRRYFVIQNMYINPQKWTFMKIADYFNVSEKTIKRDQKEAIQEFSIFLFGIVSLEEMVG</sequence>
<evidence type="ECO:0000313" key="2">
    <source>
        <dbReference type="Proteomes" id="UP000694640"/>
    </source>
</evidence>
<proteinExistence type="predicted"/>
<name>A0ABS5UGI9_9LACO</name>
<reference evidence="1 2" key="1">
    <citation type="submission" date="2021-01" db="EMBL/GenBank/DDBJ databases">
        <title>High-quality draft genome sequence data of six Lactiplantibacillus plantarum subsp. argentoratensis strains isolated from various Greek sourdoughs.</title>
        <authorList>
            <person name="Syrokou M.K."/>
            <person name="Paramithiotis S."/>
            <person name="Skandamis P.N."/>
            <person name="Drosinos E.H."/>
            <person name="Bosnea L."/>
            <person name="Mataragas M."/>
        </authorList>
    </citation>
    <scope>NUCLEOTIDE SEQUENCE [LARGE SCALE GENOMIC DNA]</scope>
    <source>
        <strain evidence="1 2">LQC 2520</strain>
    </source>
</reference>
<organism evidence="1 2">
    <name type="scientific">Lactiplantibacillus argentoratensis</name>
    <dbReference type="NCBI Taxonomy" id="271881"/>
    <lineage>
        <taxon>Bacteria</taxon>
        <taxon>Bacillati</taxon>
        <taxon>Bacillota</taxon>
        <taxon>Bacilli</taxon>
        <taxon>Lactobacillales</taxon>
        <taxon>Lactobacillaceae</taxon>
        <taxon>Lactiplantibacillus</taxon>
    </lineage>
</organism>
<dbReference type="Proteomes" id="UP000694640">
    <property type="component" value="Unassembled WGS sequence"/>
</dbReference>
<dbReference type="EMBL" id="JAEQMM010000003">
    <property type="protein sequence ID" value="MBT1137691.1"/>
    <property type="molecule type" value="Genomic_DNA"/>
</dbReference>
<comment type="caution">
    <text evidence="1">The sequence shown here is derived from an EMBL/GenBank/DDBJ whole genome shotgun (WGS) entry which is preliminary data.</text>
</comment>
<dbReference type="RefSeq" id="WP_214417731.1">
    <property type="nucleotide sequence ID" value="NZ_JAEQMM010000003.1"/>
</dbReference>
<keyword evidence="2" id="KW-1185">Reference proteome</keyword>
<protein>
    <submittedName>
        <fullName evidence="1">Uncharacterized protein</fullName>
    </submittedName>
</protein>
<gene>
    <name evidence="1" type="ORF">JKL17_06075</name>
</gene>